<dbReference type="eggNOG" id="COG0118">
    <property type="taxonomic scope" value="Bacteria"/>
</dbReference>
<dbReference type="PANTHER" id="PTHR42701:SF1">
    <property type="entry name" value="IMIDAZOLE GLYCEROL PHOSPHATE SYNTHASE SUBUNIT HISH"/>
    <property type="match status" value="1"/>
</dbReference>
<keyword evidence="5 10" id="KW-0315">Glutamine amidotransferase</keyword>
<dbReference type="GO" id="GO:0004359">
    <property type="term" value="F:glutaminase activity"/>
    <property type="evidence" value="ECO:0007669"/>
    <property type="project" value="UniProtKB-EC"/>
</dbReference>
<dbReference type="GO" id="GO:0000105">
    <property type="term" value="P:L-histidine biosynthetic process"/>
    <property type="evidence" value="ECO:0007669"/>
    <property type="project" value="UniProtKB-UniRule"/>
</dbReference>
<dbReference type="GO" id="GO:0005737">
    <property type="term" value="C:cytoplasm"/>
    <property type="evidence" value="ECO:0007669"/>
    <property type="project" value="UniProtKB-SubCell"/>
</dbReference>
<dbReference type="PANTHER" id="PTHR42701">
    <property type="entry name" value="IMIDAZOLE GLYCEROL PHOSPHATE SYNTHASE SUBUNIT HISH"/>
    <property type="match status" value="1"/>
</dbReference>
<reference evidence="13 14" key="1">
    <citation type="journal article" date="2009" name="Stand. Genomic Sci.">
        <title>Complete genome sequence of Thermanaerovibrio acidaminovorans type strain (Su883).</title>
        <authorList>
            <person name="Chovatia M."/>
            <person name="Sikorski J."/>
            <person name="Schroder M."/>
            <person name="Lapidus A."/>
            <person name="Nolan M."/>
            <person name="Tice H."/>
            <person name="Glavina Del Rio T."/>
            <person name="Copeland A."/>
            <person name="Cheng J.F."/>
            <person name="Lucas S."/>
            <person name="Chen F."/>
            <person name="Bruce D."/>
            <person name="Goodwin L."/>
            <person name="Pitluck S."/>
            <person name="Ivanova N."/>
            <person name="Mavromatis K."/>
            <person name="Ovchinnikova G."/>
            <person name="Pati A."/>
            <person name="Chen A."/>
            <person name="Palaniappan K."/>
            <person name="Land M."/>
            <person name="Hauser L."/>
            <person name="Chang Y.J."/>
            <person name="Jeffries C.D."/>
            <person name="Chain P."/>
            <person name="Saunders E."/>
            <person name="Detter J.C."/>
            <person name="Brettin T."/>
            <person name="Rohde M."/>
            <person name="Goker M."/>
            <person name="Spring S."/>
            <person name="Bristow J."/>
            <person name="Markowitz V."/>
            <person name="Hugenholtz P."/>
            <person name="Kyrpides N.C."/>
            <person name="Klenk H.P."/>
            <person name="Eisen J.A."/>
        </authorList>
    </citation>
    <scope>NUCLEOTIDE SEQUENCE [LARGE SCALE GENOMIC DNA]</scope>
    <source>
        <strain evidence="14">ATCC 49978 / DSM 6589 / Su883</strain>
    </source>
</reference>
<evidence type="ECO:0000313" key="14">
    <source>
        <dbReference type="Proteomes" id="UP000002030"/>
    </source>
</evidence>
<dbReference type="HAMAP" id="MF_00278">
    <property type="entry name" value="HisH"/>
    <property type="match status" value="1"/>
</dbReference>
<comment type="catalytic activity">
    <reaction evidence="9 10">
        <text>L-glutamine + H2O = L-glutamate + NH4(+)</text>
        <dbReference type="Rhea" id="RHEA:15889"/>
        <dbReference type="ChEBI" id="CHEBI:15377"/>
        <dbReference type="ChEBI" id="CHEBI:28938"/>
        <dbReference type="ChEBI" id="CHEBI:29985"/>
        <dbReference type="ChEBI" id="CHEBI:58359"/>
        <dbReference type="EC" id="3.5.1.2"/>
    </reaction>
</comment>
<dbReference type="GO" id="GO:0016829">
    <property type="term" value="F:lyase activity"/>
    <property type="evidence" value="ECO:0007669"/>
    <property type="project" value="UniProtKB-KW"/>
</dbReference>
<evidence type="ECO:0000256" key="5">
    <source>
        <dbReference type="ARBA" id="ARBA00022962"/>
    </source>
</evidence>
<dbReference type="CDD" id="cd01748">
    <property type="entry name" value="GATase1_IGP_Synthase"/>
    <property type="match status" value="1"/>
</dbReference>
<comment type="catalytic activity">
    <reaction evidence="8 10">
        <text>5-[(5-phospho-1-deoxy-D-ribulos-1-ylimino)methylamino]-1-(5-phospho-beta-D-ribosyl)imidazole-4-carboxamide + L-glutamine = D-erythro-1-(imidazol-4-yl)glycerol 3-phosphate + 5-amino-1-(5-phospho-beta-D-ribosyl)imidazole-4-carboxamide + L-glutamate + H(+)</text>
        <dbReference type="Rhea" id="RHEA:24793"/>
        <dbReference type="ChEBI" id="CHEBI:15378"/>
        <dbReference type="ChEBI" id="CHEBI:29985"/>
        <dbReference type="ChEBI" id="CHEBI:58278"/>
        <dbReference type="ChEBI" id="CHEBI:58359"/>
        <dbReference type="ChEBI" id="CHEBI:58475"/>
        <dbReference type="ChEBI" id="CHEBI:58525"/>
        <dbReference type="EC" id="4.3.2.10"/>
    </reaction>
</comment>
<dbReference type="PROSITE" id="PS51273">
    <property type="entry name" value="GATASE_TYPE_1"/>
    <property type="match status" value="1"/>
</dbReference>
<dbReference type="Pfam" id="PF00117">
    <property type="entry name" value="GATase"/>
    <property type="match status" value="1"/>
</dbReference>
<feature type="active site" evidence="10 11">
    <location>
        <position position="188"/>
    </location>
</feature>
<evidence type="ECO:0000256" key="7">
    <source>
        <dbReference type="ARBA" id="ARBA00023239"/>
    </source>
</evidence>
<dbReference type="Gene3D" id="3.40.50.880">
    <property type="match status" value="1"/>
</dbReference>
<accession>D1B9F7</accession>
<dbReference type="Proteomes" id="UP000002030">
    <property type="component" value="Chromosome"/>
</dbReference>
<dbReference type="AlphaFoldDB" id="D1B9F7"/>
<feature type="active site" description="Nucleophile" evidence="10 11">
    <location>
        <position position="82"/>
    </location>
</feature>
<evidence type="ECO:0000256" key="11">
    <source>
        <dbReference type="PIRSR" id="PIRSR000495-1"/>
    </source>
</evidence>
<dbReference type="PIRSF" id="PIRSF000495">
    <property type="entry name" value="Amidotransf_hisH"/>
    <property type="match status" value="1"/>
</dbReference>
<dbReference type="STRING" id="525903.Taci_0674"/>
<evidence type="ECO:0000256" key="6">
    <source>
        <dbReference type="ARBA" id="ARBA00023102"/>
    </source>
</evidence>
<evidence type="ECO:0000256" key="9">
    <source>
        <dbReference type="ARBA" id="ARBA00049534"/>
    </source>
</evidence>
<evidence type="ECO:0000256" key="10">
    <source>
        <dbReference type="HAMAP-Rule" id="MF_00278"/>
    </source>
</evidence>
<comment type="pathway">
    <text evidence="1 10">Amino-acid biosynthesis; L-histidine biosynthesis; L-histidine from 5-phospho-alpha-D-ribose 1-diphosphate: step 5/9.</text>
</comment>
<keyword evidence="4 10" id="KW-0378">Hydrolase</keyword>
<dbReference type="KEGG" id="tai:Taci_0674"/>
<proteinExistence type="inferred from homology"/>
<organism evidence="13 14">
    <name type="scientific">Thermanaerovibrio acidaminovorans (strain ATCC 49978 / DSM 6589 / Su883)</name>
    <name type="common">Selenomonas acidaminovorans</name>
    <dbReference type="NCBI Taxonomy" id="525903"/>
    <lineage>
        <taxon>Bacteria</taxon>
        <taxon>Thermotogati</taxon>
        <taxon>Synergistota</taxon>
        <taxon>Synergistia</taxon>
        <taxon>Synergistales</taxon>
        <taxon>Synergistaceae</taxon>
        <taxon>Thermanaerovibrio</taxon>
    </lineage>
</organism>
<keyword evidence="7 10" id="KW-0456">Lyase</keyword>
<name>D1B9F7_THEAS</name>
<dbReference type="OrthoDB" id="9807137at2"/>
<dbReference type="InterPro" id="IPR029062">
    <property type="entry name" value="Class_I_gatase-like"/>
</dbReference>
<dbReference type="EnsemblBacteria" id="ACZ18910">
    <property type="protein sequence ID" value="ACZ18910"/>
    <property type="gene ID" value="Taci_0674"/>
</dbReference>
<dbReference type="InterPro" id="IPR010139">
    <property type="entry name" value="Imidazole-glycPsynth_HisH"/>
</dbReference>
<sequence length="207" mass="22436">MAFRLGIVSNGLGNVGSVMSALRFYGYDVDLVSSPSQGGGLSMLILAGVGTYGAAVSSLKNCGMWDFIRQWGESGRPIIGICLGMQLFASHGEEGGVNQGFGWIPGRVVRMEGVKVPHIGWDRVKPRENDLSSKLFSAVRYGYFYFMHMYHMEVDCPDDVIAGVEYGGKDFVAAVGKGNVIGFQFHPEKSQGDGLRVLRSAVEVLSR</sequence>
<comment type="function">
    <text evidence="10">IGPS catalyzes the conversion of PRFAR and glutamine to IGP, AICAR and glutamate. The HisH subunit catalyzes the hydrolysis of glutamine to glutamate and ammonia as part of the synthesis of IGP and AICAR. The resulting ammonia molecule is channeled to the active site of HisF.</text>
</comment>
<protein>
    <recommendedName>
        <fullName evidence="10">Imidazole glycerol phosphate synthase subunit HisH</fullName>
        <ecNumber evidence="10">4.3.2.10</ecNumber>
    </recommendedName>
    <alternativeName>
        <fullName evidence="10">IGP synthase glutaminase subunit</fullName>
        <ecNumber evidence="10">3.5.1.2</ecNumber>
    </alternativeName>
    <alternativeName>
        <fullName evidence="10">IGP synthase subunit HisH</fullName>
    </alternativeName>
    <alternativeName>
        <fullName evidence="10">ImGP synthase subunit HisH</fullName>
        <shortName evidence="10">IGPS subunit HisH</shortName>
    </alternativeName>
</protein>
<feature type="active site" evidence="10 11">
    <location>
        <position position="186"/>
    </location>
</feature>
<dbReference type="GO" id="GO:0000107">
    <property type="term" value="F:imidazoleglycerol-phosphate synthase activity"/>
    <property type="evidence" value="ECO:0007669"/>
    <property type="project" value="UniProtKB-UniRule"/>
</dbReference>
<comment type="subcellular location">
    <subcellularLocation>
        <location evidence="10">Cytoplasm</location>
    </subcellularLocation>
</comment>
<dbReference type="NCBIfam" id="TIGR01855">
    <property type="entry name" value="IMP_synth_hisH"/>
    <property type="match status" value="1"/>
</dbReference>
<dbReference type="HOGENOM" id="CLU_071837_2_2_0"/>
<evidence type="ECO:0000313" key="13">
    <source>
        <dbReference type="EMBL" id="ACZ18910.1"/>
    </source>
</evidence>
<gene>
    <name evidence="10" type="primary">hisH</name>
    <name evidence="13" type="ordered locus">Taci_0674</name>
</gene>
<dbReference type="RefSeq" id="WP_012869426.1">
    <property type="nucleotide sequence ID" value="NC_013522.1"/>
</dbReference>
<dbReference type="UniPathway" id="UPA00031">
    <property type="reaction ID" value="UER00010"/>
</dbReference>
<evidence type="ECO:0000256" key="2">
    <source>
        <dbReference type="ARBA" id="ARBA00011152"/>
    </source>
</evidence>
<feature type="domain" description="Glutamine amidotransferase" evidence="12">
    <location>
        <begin position="19"/>
        <end position="193"/>
    </location>
</feature>
<evidence type="ECO:0000256" key="8">
    <source>
        <dbReference type="ARBA" id="ARBA00047838"/>
    </source>
</evidence>
<keyword evidence="14" id="KW-1185">Reference proteome</keyword>
<comment type="subunit">
    <text evidence="2 10">Heterodimer of HisH and HisF.</text>
</comment>
<dbReference type="EMBL" id="CP001818">
    <property type="protein sequence ID" value="ACZ18910.1"/>
    <property type="molecule type" value="Genomic_DNA"/>
</dbReference>
<evidence type="ECO:0000256" key="3">
    <source>
        <dbReference type="ARBA" id="ARBA00022605"/>
    </source>
</evidence>
<keyword evidence="3 10" id="KW-0028">Amino-acid biosynthesis</keyword>
<keyword evidence="10" id="KW-0963">Cytoplasm</keyword>
<keyword evidence="6 10" id="KW-0368">Histidine biosynthesis</keyword>
<dbReference type="EC" id="4.3.2.10" evidence="10"/>
<dbReference type="EC" id="3.5.1.2" evidence="10"/>
<dbReference type="InterPro" id="IPR017926">
    <property type="entry name" value="GATASE"/>
</dbReference>
<dbReference type="SUPFAM" id="SSF52317">
    <property type="entry name" value="Class I glutamine amidotransferase-like"/>
    <property type="match status" value="1"/>
</dbReference>
<evidence type="ECO:0000259" key="12">
    <source>
        <dbReference type="Pfam" id="PF00117"/>
    </source>
</evidence>
<evidence type="ECO:0000256" key="4">
    <source>
        <dbReference type="ARBA" id="ARBA00022801"/>
    </source>
</evidence>
<evidence type="ECO:0000256" key="1">
    <source>
        <dbReference type="ARBA" id="ARBA00005091"/>
    </source>
</evidence>